<evidence type="ECO:0000313" key="4">
    <source>
        <dbReference type="EMBL" id="OAP55953.1"/>
    </source>
</evidence>
<sequence>MMTTTTTTSRPPPLRTALIGLSSSPTGYGWLNHFHLRALQARPDTFEIVAVLGSSPDSAQRAIATHGLSVSTVRAYGSPHDLAQDEAVEFAVVGVKVPLHRAVLVPSLLSDRSSVKGVFVEWPIGVSLAESEDIVRRTRDRGVPLHRTAVGLQGRFSAVTQRIAQLVRAGRVGRVLSTTVVGTVPTGGGTVEKRGVQYALDPANGATMVDIHLAHFVECLTFALGAEVATVSAQVRTMHPTTDIVDDLTGEVVEKDAPKRSPDQVLVQGLLRRTRRSNLDSRLRSDQHDEGEGGGAGAGGGGKGEEDDSVYSIHMRGGTSIAGGMTWLIYGTAGEMAITSPVHMIPHINVPAPWKIRTKTTRENDSKEEEVEEEEVSEQGPQGQQPAVARLWDAFVGAQEEEQQGSWPDFEHGLKIHRVVDAVWTSSRDGRVVEVS</sequence>
<evidence type="ECO:0000313" key="5">
    <source>
        <dbReference type="Proteomes" id="UP000078343"/>
    </source>
</evidence>
<name>A0A178Z9S7_9EURO</name>
<feature type="compositionally biased region" description="Basic and acidic residues" evidence="1">
    <location>
        <begin position="277"/>
        <end position="291"/>
    </location>
</feature>
<feature type="domain" description="Gfo/Idh/MocA-like oxidoreductase N-terminal" evidence="2">
    <location>
        <begin position="27"/>
        <end position="145"/>
    </location>
</feature>
<dbReference type="AlphaFoldDB" id="A0A178Z9S7"/>
<dbReference type="InterPro" id="IPR036291">
    <property type="entry name" value="NAD(P)-bd_dom_sf"/>
</dbReference>
<comment type="caution">
    <text evidence="4">The sequence shown here is derived from an EMBL/GenBank/DDBJ whole genome shotgun (WGS) entry which is preliminary data.</text>
</comment>
<dbReference type="SUPFAM" id="SSF51735">
    <property type="entry name" value="NAD(P)-binding Rossmann-fold domains"/>
    <property type="match status" value="1"/>
</dbReference>
<dbReference type="RefSeq" id="XP_018689320.1">
    <property type="nucleotide sequence ID" value="XM_018841611.1"/>
</dbReference>
<feature type="compositionally biased region" description="Gly residues" evidence="1">
    <location>
        <begin position="293"/>
        <end position="302"/>
    </location>
</feature>
<feature type="region of interest" description="Disordered" evidence="1">
    <location>
        <begin position="359"/>
        <end position="386"/>
    </location>
</feature>
<reference evidence="4 5" key="1">
    <citation type="submission" date="2016-04" db="EMBL/GenBank/DDBJ databases">
        <title>Draft genome of Fonsecaea erecta CBS 125763.</title>
        <authorList>
            <person name="Weiss V.A."/>
            <person name="Vicente V.A."/>
            <person name="Raittz R.T."/>
            <person name="Moreno L.F."/>
            <person name="De Souza E.M."/>
            <person name="Pedrosa F.O."/>
            <person name="Steffens M.B."/>
            <person name="Faoro H."/>
            <person name="Tadra-Sfeir M.Z."/>
            <person name="Najafzadeh M.J."/>
            <person name="Felipe M.S."/>
            <person name="Teixeira M."/>
            <person name="Sun J."/>
            <person name="Xi L."/>
            <person name="Gomes R."/>
            <person name="De Azevedo C.M."/>
            <person name="Salgado C.G."/>
            <person name="Da Silva M.B."/>
            <person name="Nascimento M.F."/>
            <person name="Queiroz-Telles F."/>
            <person name="Attili D.S."/>
            <person name="Gorbushina A."/>
        </authorList>
    </citation>
    <scope>NUCLEOTIDE SEQUENCE [LARGE SCALE GENOMIC DNA]</scope>
    <source>
        <strain evidence="4 5">CBS 125763</strain>
    </source>
</reference>
<dbReference type="Pfam" id="PF01408">
    <property type="entry name" value="GFO_IDH_MocA"/>
    <property type="match status" value="1"/>
</dbReference>
<evidence type="ECO:0000259" key="2">
    <source>
        <dbReference type="Pfam" id="PF01408"/>
    </source>
</evidence>
<dbReference type="STRING" id="1367422.A0A178Z9S7"/>
<dbReference type="PANTHER" id="PTHR43708:SF1">
    <property type="entry name" value="GALACTOSE_LACTOSE METABOLISM REGULATORY PROTEIN GAL80"/>
    <property type="match status" value="1"/>
</dbReference>
<dbReference type="GeneID" id="30014273"/>
<dbReference type="SUPFAM" id="SSF55347">
    <property type="entry name" value="Glyceraldehyde-3-phosphate dehydrogenase-like, C-terminal domain"/>
    <property type="match status" value="1"/>
</dbReference>
<feature type="domain" description="Gal80p-like C-terminal" evidence="3">
    <location>
        <begin position="162"/>
        <end position="274"/>
    </location>
</feature>
<gene>
    <name evidence="4" type="ORF">AYL99_10105</name>
</gene>
<dbReference type="InterPro" id="IPR051317">
    <property type="entry name" value="Gfo/Idh/MocA_oxidoreduct"/>
</dbReference>
<accession>A0A178Z9S7</accession>
<feature type="region of interest" description="Disordered" evidence="1">
    <location>
        <begin position="277"/>
        <end position="310"/>
    </location>
</feature>
<dbReference type="Pfam" id="PF22685">
    <property type="entry name" value="Gal80p_C-like"/>
    <property type="match status" value="1"/>
</dbReference>
<evidence type="ECO:0000256" key="1">
    <source>
        <dbReference type="SAM" id="MobiDB-lite"/>
    </source>
</evidence>
<feature type="compositionally biased region" description="Acidic residues" evidence="1">
    <location>
        <begin position="366"/>
        <end position="377"/>
    </location>
</feature>
<dbReference type="InterPro" id="IPR000683">
    <property type="entry name" value="Gfo/Idh/MocA-like_OxRdtase_N"/>
</dbReference>
<dbReference type="Gene3D" id="3.40.50.720">
    <property type="entry name" value="NAD(P)-binding Rossmann-like Domain"/>
    <property type="match status" value="1"/>
</dbReference>
<dbReference type="Gene3D" id="3.30.360.10">
    <property type="entry name" value="Dihydrodipicolinate Reductase, domain 2"/>
    <property type="match status" value="1"/>
</dbReference>
<organism evidence="4 5">
    <name type="scientific">Fonsecaea erecta</name>
    <dbReference type="NCBI Taxonomy" id="1367422"/>
    <lineage>
        <taxon>Eukaryota</taxon>
        <taxon>Fungi</taxon>
        <taxon>Dikarya</taxon>
        <taxon>Ascomycota</taxon>
        <taxon>Pezizomycotina</taxon>
        <taxon>Eurotiomycetes</taxon>
        <taxon>Chaetothyriomycetidae</taxon>
        <taxon>Chaetothyriales</taxon>
        <taxon>Herpotrichiellaceae</taxon>
        <taxon>Fonsecaea</taxon>
    </lineage>
</organism>
<dbReference type="OrthoDB" id="64915at2759"/>
<dbReference type="GO" id="GO:0000166">
    <property type="term" value="F:nucleotide binding"/>
    <property type="evidence" value="ECO:0007669"/>
    <property type="project" value="InterPro"/>
</dbReference>
<dbReference type="InterPro" id="IPR055080">
    <property type="entry name" value="Gal80p-like_C"/>
</dbReference>
<dbReference type="PANTHER" id="PTHR43708">
    <property type="entry name" value="CONSERVED EXPRESSED OXIDOREDUCTASE (EUROFUNG)"/>
    <property type="match status" value="1"/>
</dbReference>
<proteinExistence type="predicted"/>
<evidence type="ECO:0000259" key="3">
    <source>
        <dbReference type="Pfam" id="PF22685"/>
    </source>
</evidence>
<keyword evidence="5" id="KW-1185">Reference proteome</keyword>
<dbReference type="EMBL" id="LVYI01000010">
    <property type="protein sequence ID" value="OAP55953.1"/>
    <property type="molecule type" value="Genomic_DNA"/>
</dbReference>
<protein>
    <submittedName>
        <fullName evidence="4">Uncharacterized protein</fullName>
    </submittedName>
</protein>
<dbReference type="Proteomes" id="UP000078343">
    <property type="component" value="Unassembled WGS sequence"/>
</dbReference>